<evidence type="ECO:0000256" key="1">
    <source>
        <dbReference type="SAM" id="MobiDB-lite"/>
    </source>
</evidence>
<keyword evidence="3" id="KW-1185">Reference proteome</keyword>
<gene>
    <name evidence="2" type="ORF">PQR62_05400</name>
</gene>
<protein>
    <submittedName>
        <fullName evidence="2">Uncharacterized protein</fullName>
    </submittedName>
</protein>
<reference evidence="2 3" key="1">
    <citation type="journal article" date="2024" name="Chem. Sci.">
        <title>Discovery of megapolipeptins by genome mining of a Burkholderiales bacteria collection.</title>
        <authorList>
            <person name="Paulo B.S."/>
            <person name="Recchia M.J.J."/>
            <person name="Lee S."/>
            <person name="Fergusson C.H."/>
            <person name="Romanowski S.B."/>
            <person name="Hernandez A."/>
            <person name="Krull N."/>
            <person name="Liu D.Y."/>
            <person name="Cavanagh H."/>
            <person name="Bos A."/>
            <person name="Gray C.A."/>
            <person name="Murphy B.T."/>
            <person name="Linington R.G."/>
            <person name="Eustaquio A.S."/>
        </authorList>
    </citation>
    <scope>NUCLEOTIDE SEQUENCE [LARGE SCALE GENOMIC DNA]</scope>
    <source>
        <strain evidence="2 3">RL21-008-BIB-A</strain>
    </source>
</reference>
<sequence length="144" mass="15838">MKKFSLPVSEKPSEHSLTTDAAIGDVIGRLWTELSPSGSEFAKDKPISLVVGKMGSAYNFNAQKVPPIGTGLIGGKDSKQRRALAENILKPMFGLDLYVRLMPPKQSSNSKNGDRTYWKGGEERLPILPPSKRGRPRKQTETTQ</sequence>
<comment type="caution">
    <text evidence="2">The sequence shown here is derived from an EMBL/GenBank/DDBJ whole genome shotgun (WGS) entry which is preliminary data.</text>
</comment>
<name>A0ABW9A6W4_9BURK</name>
<accession>A0ABW9A6W4</accession>
<dbReference type="EMBL" id="JAQQFM010000002">
    <property type="protein sequence ID" value="MFL9923685.1"/>
    <property type="molecule type" value="Genomic_DNA"/>
</dbReference>
<dbReference type="Proteomes" id="UP001629246">
    <property type="component" value="Unassembled WGS sequence"/>
</dbReference>
<organism evidence="2 3">
    <name type="scientific">Herbaspirillum lusitanum</name>
    <dbReference type="NCBI Taxonomy" id="213312"/>
    <lineage>
        <taxon>Bacteria</taxon>
        <taxon>Pseudomonadati</taxon>
        <taxon>Pseudomonadota</taxon>
        <taxon>Betaproteobacteria</taxon>
        <taxon>Burkholderiales</taxon>
        <taxon>Oxalobacteraceae</taxon>
        <taxon>Herbaspirillum</taxon>
    </lineage>
</organism>
<evidence type="ECO:0000313" key="2">
    <source>
        <dbReference type="EMBL" id="MFL9923685.1"/>
    </source>
</evidence>
<dbReference type="RefSeq" id="WP_408155755.1">
    <property type="nucleotide sequence ID" value="NZ_JAQQFM010000002.1"/>
</dbReference>
<evidence type="ECO:0000313" key="3">
    <source>
        <dbReference type="Proteomes" id="UP001629246"/>
    </source>
</evidence>
<feature type="compositionally biased region" description="Basic and acidic residues" evidence="1">
    <location>
        <begin position="112"/>
        <end position="125"/>
    </location>
</feature>
<proteinExistence type="predicted"/>
<feature type="region of interest" description="Disordered" evidence="1">
    <location>
        <begin position="103"/>
        <end position="144"/>
    </location>
</feature>